<keyword evidence="4 6" id="KW-0862">Zinc</keyword>
<evidence type="ECO:0000256" key="3">
    <source>
        <dbReference type="ARBA" id="ARBA00022771"/>
    </source>
</evidence>
<dbReference type="SMART" id="SM00356">
    <property type="entry name" value="ZnF_C3H1"/>
    <property type="match status" value="1"/>
</dbReference>
<dbReference type="GO" id="GO:0008270">
    <property type="term" value="F:zinc ion binding"/>
    <property type="evidence" value="ECO:0007669"/>
    <property type="project" value="UniProtKB-KW"/>
</dbReference>
<evidence type="ECO:0000256" key="7">
    <source>
        <dbReference type="SAM" id="MobiDB-lite"/>
    </source>
</evidence>
<feature type="compositionally biased region" description="Polar residues" evidence="7">
    <location>
        <begin position="487"/>
        <end position="500"/>
    </location>
</feature>
<feature type="region of interest" description="Disordered" evidence="7">
    <location>
        <begin position="487"/>
        <end position="523"/>
    </location>
</feature>
<name>A0A9N8L979_9BASI</name>
<dbReference type="SUPFAM" id="SSF90229">
    <property type="entry name" value="CCCH zinc finger"/>
    <property type="match status" value="1"/>
</dbReference>
<feature type="compositionally biased region" description="Basic and acidic residues" evidence="7">
    <location>
        <begin position="285"/>
        <end position="310"/>
    </location>
</feature>
<evidence type="ECO:0000259" key="8">
    <source>
        <dbReference type="PROSITE" id="PS50103"/>
    </source>
</evidence>
<feature type="region of interest" description="Disordered" evidence="7">
    <location>
        <begin position="354"/>
        <end position="424"/>
    </location>
</feature>
<feature type="zinc finger region" description="C3H1-type" evidence="6">
    <location>
        <begin position="636"/>
        <end position="663"/>
    </location>
</feature>
<organism evidence="9 10">
    <name type="scientific">Tilletia laevis</name>
    <dbReference type="NCBI Taxonomy" id="157183"/>
    <lineage>
        <taxon>Eukaryota</taxon>
        <taxon>Fungi</taxon>
        <taxon>Dikarya</taxon>
        <taxon>Basidiomycota</taxon>
        <taxon>Ustilaginomycotina</taxon>
        <taxon>Exobasidiomycetes</taxon>
        <taxon>Tilletiales</taxon>
        <taxon>Tilletiaceae</taxon>
        <taxon>Tilletia</taxon>
    </lineage>
</organism>
<feature type="domain" description="C3H1-type" evidence="8">
    <location>
        <begin position="636"/>
        <end position="663"/>
    </location>
</feature>
<comment type="caution">
    <text evidence="9">The sequence shown here is derived from an EMBL/GenBank/DDBJ whole genome shotgun (WGS) entry which is preliminary data.</text>
</comment>
<feature type="region of interest" description="Disordered" evidence="7">
    <location>
        <begin position="285"/>
        <end position="314"/>
    </location>
</feature>
<evidence type="ECO:0000313" key="10">
    <source>
        <dbReference type="Proteomes" id="UP000836404"/>
    </source>
</evidence>
<feature type="compositionally biased region" description="Polar residues" evidence="7">
    <location>
        <begin position="385"/>
        <end position="397"/>
    </location>
</feature>
<evidence type="ECO:0000313" key="9">
    <source>
        <dbReference type="EMBL" id="CAD6896753.1"/>
    </source>
</evidence>
<keyword evidence="10" id="KW-1185">Reference proteome</keyword>
<sequence length="1142" mass="115845">MDGAKAASSIVVLDPGAGPADPKSKQRLQALIKLIIANDHELPVFHDLEERELSSLGKESKLDDKAENELGEQDDKDFASSFQVSVTSQSPALDVDDKGTAAAGQTHSRIPWHISNRYYDADVEFVSISLPLTRKSIPRPPSGVDSRPVDGRADQIDSALRTALEGSEQVHRRLLERISTIQDVFDLEVSLAINVGAPLSAEVSASSTPRPLPGASEDLSELYAEQGWEYIDLMAIEEEAHDEDDDDEDGQGRLQSVQAGEAEVTGIDRVRQALFANTWPNLRRNDERRRNDAGIDPSRQRLAQDQDGTKAQHQPFVGFSDSQQVSHNQDDDGLADEASGQAYVERLHERVQEATRDGTNHGYGQMESTDRGNDQDNFGDFQEAGPSTSSNAVSSHSLEAWLNDNDDGKNKNENKNKNKNTTSFHAATSEDDFAARFGPVPDEHAFFASDEPASSSAFQQRADHDDNEPWDEEDQAILTALTPSQAEVDQLRSQLSQSHLTPAAPPGDEAGRQADDDGSEGEAGGARIEALFSQMSSLKSAMDVHAARIQAIQDPVLKRKEAVKVSLAYTQMLMGAEHTAPGIKGTEERDSGTASDTLLDLHISARAEKTPPSQQKNSQQIPFIRKHNARDVPPSTMASNICKFFLQGSCRFGNDCRNSHNPAAAAPAFGQAPSSTAQPNAAFGNMSRSFGGVSVSGAGSSTNTVSAFGQPSAFGAGATSGGGNSAFGQPSAFGASAGAGAGAGGGAPAFGRPSAFGAAAPPTPFGQTSGSTAFGQPSAFGAAAAPSAFGQPSGLGAAGGGGAGSAFGRPSAFGSSAGVGSTSAFGQPSALGAGTASAFGRPSAFGAAAGTGTASAFGAAAGTGTASAFGTAAGTGTASAFGVAAGTTSAFGQAASGAGGSTPAFGQPSAFGGTPSQTVSAFGASTSTPSAFGSANAPSAFGTGSSAPSAFGSSAPTTNAMSAFGSSSGPVSAFGRPSAFGATSAAPVSAFGQKPTGAQATVSAFGAPASTTSAFGATASAQPAFGSASAFGAPASVSAFGAPSASAFGSAVPTTTAAPATSAFGFASTQPSTFGTTSSSATGTSVFGAPAPAAARSIPVERDPYASLLPSDSVPALAMQVFQADSFEWDRIPGCAPPVEVR</sequence>
<keyword evidence="3 6" id="KW-0863">Zinc-finger</keyword>
<keyword evidence="2 6" id="KW-0479">Metal-binding</keyword>
<dbReference type="PROSITE" id="PS50103">
    <property type="entry name" value="ZF_C3H1"/>
    <property type="match status" value="1"/>
</dbReference>
<dbReference type="InterPro" id="IPR000571">
    <property type="entry name" value="Znf_CCCH"/>
</dbReference>
<dbReference type="Proteomes" id="UP000836404">
    <property type="component" value="Unassembled WGS sequence"/>
</dbReference>
<dbReference type="Gene3D" id="2.30.30.1190">
    <property type="match status" value="1"/>
</dbReference>
<dbReference type="PANTHER" id="PTHR46527:SF1">
    <property type="entry name" value="NUCLEOPORIN NUP42"/>
    <property type="match status" value="1"/>
</dbReference>
<accession>A0A9N8L979</accession>
<gene>
    <name evidence="9" type="ORF">JKILLFL_G4687</name>
</gene>
<proteinExistence type="predicted"/>
<reference evidence="9 10" key="1">
    <citation type="submission" date="2020-10" db="EMBL/GenBank/DDBJ databases">
        <authorList>
            <person name="Sedaghatjoo S."/>
        </authorList>
    </citation>
    <scope>NUCLEOTIDE SEQUENCE [LARGE SCALE GENOMIC DNA]</scope>
    <source>
        <strain evidence="9 10">LLFL</strain>
    </source>
</reference>
<evidence type="ECO:0000256" key="4">
    <source>
        <dbReference type="ARBA" id="ARBA00022833"/>
    </source>
</evidence>
<evidence type="ECO:0000256" key="2">
    <source>
        <dbReference type="ARBA" id="ARBA00022723"/>
    </source>
</evidence>
<evidence type="ECO:0000256" key="6">
    <source>
        <dbReference type="PROSITE-ProRule" id="PRU00723"/>
    </source>
</evidence>
<keyword evidence="5" id="KW-0539">Nucleus</keyword>
<dbReference type="InterPro" id="IPR051767">
    <property type="entry name" value="Nucleoporin_NUP42"/>
</dbReference>
<dbReference type="GO" id="GO:0005634">
    <property type="term" value="C:nucleus"/>
    <property type="evidence" value="ECO:0007669"/>
    <property type="project" value="UniProtKB-SubCell"/>
</dbReference>
<comment type="subcellular location">
    <subcellularLocation>
        <location evidence="1">Nucleus</location>
    </subcellularLocation>
</comment>
<evidence type="ECO:0000256" key="5">
    <source>
        <dbReference type="ARBA" id="ARBA00023242"/>
    </source>
</evidence>
<feature type="region of interest" description="Disordered" evidence="7">
    <location>
        <begin position="59"/>
        <end position="78"/>
    </location>
</feature>
<feature type="region of interest" description="Disordered" evidence="7">
    <location>
        <begin position="754"/>
        <end position="773"/>
    </location>
</feature>
<dbReference type="AlphaFoldDB" id="A0A9N8L979"/>
<evidence type="ECO:0000256" key="1">
    <source>
        <dbReference type="ARBA" id="ARBA00004123"/>
    </source>
</evidence>
<feature type="compositionally biased region" description="Basic and acidic residues" evidence="7">
    <location>
        <begin position="406"/>
        <end position="416"/>
    </location>
</feature>
<dbReference type="PANTHER" id="PTHR46527">
    <property type="entry name" value="NUCLEOPORIN-LIKE PROTEIN 2"/>
    <property type="match status" value="1"/>
</dbReference>
<dbReference type="EMBL" id="CAJHJF010000085">
    <property type="protein sequence ID" value="CAD6896753.1"/>
    <property type="molecule type" value="Genomic_DNA"/>
</dbReference>
<protein>
    <recommendedName>
        <fullName evidence="8">C3H1-type domain-containing protein</fullName>
    </recommendedName>
</protein>
<dbReference type="InterPro" id="IPR036855">
    <property type="entry name" value="Znf_CCCH_sf"/>
</dbReference>
<feature type="compositionally biased region" description="Basic and acidic residues" evidence="7">
    <location>
        <begin position="59"/>
        <end position="68"/>
    </location>
</feature>
<feature type="region of interest" description="Disordered" evidence="7">
    <location>
        <begin position="443"/>
        <end position="470"/>
    </location>
</feature>
<feature type="region of interest" description="Disordered" evidence="7">
    <location>
        <begin position="1"/>
        <end position="24"/>
    </location>
</feature>